<accession>A0ACC0UD22</accession>
<organism evidence="1 2">
    <name type="scientific">Russula earlei</name>
    <dbReference type="NCBI Taxonomy" id="71964"/>
    <lineage>
        <taxon>Eukaryota</taxon>
        <taxon>Fungi</taxon>
        <taxon>Dikarya</taxon>
        <taxon>Basidiomycota</taxon>
        <taxon>Agaricomycotina</taxon>
        <taxon>Agaricomycetes</taxon>
        <taxon>Russulales</taxon>
        <taxon>Russulaceae</taxon>
        <taxon>Russula</taxon>
    </lineage>
</organism>
<dbReference type="Proteomes" id="UP001207468">
    <property type="component" value="Unassembled WGS sequence"/>
</dbReference>
<evidence type="ECO:0000313" key="2">
    <source>
        <dbReference type="Proteomes" id="UP001207468"/>
    </source>
</evidence>
<protein>
    <submittedName>
        <fullName evidence="1">Non-repetitive/WGA-negative nucleoporin C-terminal-domain-containing protein</fullName>
    </submittedName>
</protein>
<evidence type="ECO:0000313" key="1">
    <source>
        <dbReference type="EMBL" id="KAI9509614.1"/>
    </source>
</evidence>
<name>A0ACC0UD22_9AGAM</name>
<proteinExistence type="predicted"/>
<comment type="caution">
    <text evidence="1">The sequence shown here is derived from an EMBL/GenBank/DDBJ whole genome shotgun (WGS) entry which is preliminary data.</text>
</comment>
<reference evidence="1" key="1">
    <citation type="submission" date="2021-03" db="EMBL/GenBank/DDBJ databases">
        <title>Evolutionary priming and transition to the ectomycorrhizal habit in an iconic lineage of mushroom-forming fungi: is preadaptation a requirement?</title>
        <authorList>
            <consortium name="DOE Joint Genome Institute"/>
            <person name="Looney B.P."/>
            <person name="Miyauchi S."/>
            <person name="Morin E."/>
            <person name="Drula E."/>
            <person name="Courty P.E."/>
            <person name="Chicoki N."/>
            <person name="Fauchery L."/>
            <person name="Kohler A."/>
            <person name="Kuo A."/>
            <person name="LaButti K."/>
            <person name="Pangilinan J."/>
            <person name="Lipzen A."/>
            <person name="Riley R."/>
            <person name="Andreopoulos W."/>
            <person name="He G."/>
            <person name="Johnson J."/>
            <person name="Barry K.W."/>
            <person name="Grigoriev I.V."/>
            <person name="Nagy L."/>
            <person name="Hibbett D."/>
            <person name="Henrissat B."/>
            <person name="Matheny P.B."/>
            <person name="Labbe J."/>
            <person name="Martin A.F."/>
        </authorList>
    </citation>
    <scope>NUCLEOTIDE SEQUENCE</scope>
    <source>
        <strain evidence="1">BPL698</strain>
    </source>
</reference>
<dbReference type="EMBL" id="JAGFNK010000059">
    <property type="protein sequence ID" value="KAI9509614.1"/>
    <property type="molecule type" value="Genomic_DNA"/>
</dbReference>
<gene>
    <name evidence="1" type="ORF">F5148DRAFT_1011993</name>
</gene>
<sequence length="1196" mass="133552">MAAFTGSPPPRRKNRPPSRQAAIEPPPRRVGRLASTSKPASRLPTPALGGEQSSFIREDVTVGSMDVDEDTLQPTERALRQDTIFAKSEEMLVTFHGHLPTEVKHVLRNADFFRDAYVGDVDAGTGFALVATPQACFVWQHTQELVGIPTCYIFPCPADPSQAAPLYAFVPYGSSREPGLILASQSGEVWFWNNIGVGLAGGEQYSKIVLELQSNENINSLTRLDPQTFVASTSVGRLFRLTLTTSGGRYHLTSRLFSRTQSSLSLTRFLPSLWSSPASQTETGNIAAIALGAKTNLGIDIWALVESRVQKWNVATEGWEELILQEDAGVVLCNAIQDTLRAPSTYLDLELLDLAVDSSGKLLILTSHGDTGERHDMSFSSTPRRIYNVAQISMSSGLPQVEKLIGVPYQSTFSASEAPMHPQLRLMLGGAILIVQFGDAIAFCSRDNDFKDRIELKSSTDRTLGVCVEDAQSCLLVLTASTVMKLILDFDQVEKFDSEHGRSILIKSIMTQAILYGSYSENPLHFSFPPEIDEESLMFGATLLSSAILESDNAVMRLNNDLTVQLNSRKEKISFLIKFINENGVLGKMSQRSRQRLATDAEKLYAAQQLWLRLNEIILQGRSYTILGEAVYGYMNQIGKGHYDDLMRAFFRLRAADIGRLLPHVRDGTRRLLSDVPANVPDILSEANGIVLTILDSAFEYRDYNAAVYGVEAPFVKPWTSKPEVINVVLELFDATTTYIQNLGVSPDEHKSREPNSQLPHLASTLFACVHERMSWLQSAVASEIPGSDREMAALADQFQQLRPEVLNTLNKNGFATRAFELAEKYRDFRSLAALCNKDQVYPLDENPHATKIAEYIERFRDEFTDELYQWFIEHGELRTFFGQNDAYADYLDRFFLKRNHPFVSWIQDLAKERFHSAAETLLAESENAGDLAAKELMLSIGKLAHLAEMQENAAMDESTLDAFHDGLDFVSVHEAVTEELKSSQLSVRGKQSLDRQVENILQQKASAITDNKVFPLIFKQLVRFLLQGKALSVEDMADALSLKDNDTTIDDYATALHLLARADKLPQARREAAYRTVWRRIYIHDDWETIKKTSGVSDAQLNERFRNTALVAALSATLPKRHQPDGYIVPPNQALAVPSIGELTSRWPGLSPEQIEALHEDYQGESNLLAEYDLAEVYDRAREVVLDELMWGRPS</sequence>
<keyword evidence="2" id="KW-1185">Reference proteome</keyword>